<protein>
    <submittedName>
        <fullName evidence="2">Uncharacterized protein</fullName>
    </submittedName>
</protein>
<feature type="compositionally biased region" description="Basic and acidic residues" evidence="1">
    <location>
        <begin position="27"/>
        <end position="40"/>
    </location>
</feature>
<dbReference type="EMBL" id="BLBS01000007">
    <property type="protein sequence ID" value="GET85933.1"/>
    <property type="molecule type" value="Genomic_DNA"/>
</dbReference>
<comment type="caution">
    <text evidence="2">The sequence shown here is derived from an EMBL/GenBank/DDBJ whole genome shotgun (WGS) entry which is preliminary data.</text>
</comment>
<feature type="compositionally biased region" description="Basic and acidic residues" evidence="1">
    <location>
        <begin position="268"/>
        <end position="278"/>
    </location>
</feature>
<feature type="region of interest" description="Disordered" evidence="1">
    <location>
        <begin position="743"/>
        <end position="769"/>
    </location>
</feature>
<feature type="region of interest" description="Disordered" evidence="1">
    <location>
        <begin position="260"/>
        <end position="279"/>
    </location>
</feature>
<feature type="compositionally biased region" description="Polar residues" evidence="1">
    <location>
        <begin position="750"/>
        <end position="769"/>
    </location>
</feature>
<feature type="region of interest" description="Disordered" evidence="1">
    <location>
        <begin position="1266"/>
        <end position="1288"/>
    </location>
</feature>
<dbReference type="OrthoDB" id="273911at2759"/>
<feature type="region of interest" description="Disordered" evidence="1">
    <location>
        <begin position="1002"/>
        <end position="1043"/>
    </location>
</feature>
<feature type="region of interest" description="Disordered" evidence="1">
    <location>
        <begin position="1"/>
        <end position="82"/>
    </location>
</feature>
<gene>
    <name evidence="2" type="ORF">LtaPh_0606800</name>
</gene>
<accession>A0A640K8R1</accession>
<feature type="compositionally biased region" description="Low complexity" evidence="1">
    <location>
        <begin position="707"/>
        <end position="717"/>
    </location>
</feature>
<evidence type="ECO:0000256" key="1">
    <source>
        <dbReference type="SAM" id="MobiDB-lite"/>
    </source>
</evidence>
<proteinExistence type="predicted"/>
<reference evidence="2" key="1">
    <citation type="submission" date="2019-11" db="EMBL/GenBank/DDBJ databases">
        <title>Leishmania tarentolae CDS.</title>
        <authorList>
            <person name="Goto Y."/>
            <person name="Yamagishi J."/>
        </authorList>
    </citation>
    <scope>NUCLEOTIDE SEQUENCE [LARGE SCALE GENOMIC DNA]</scope>
    <source>
        <strain evidence="2">Parrot Tar II</strain>
    </source>
</reference>
<name>A0A640K8R1_LEITA</name>
<feature type="region of interest" description="Disordered" evidence="1">
    <location>
        <begin position="692"/>
        <end position="724"/>
    </location>
</feature>
<evidence type="ECO:0000313" key="2">
    <source>
        <dbReference type="EMBL" id="GET85933.1"/>
    </source>
</evidence>
<dbReference type="Proteomes" id="UP000419144">
    <property type="component" value="Unassembled WGS sequence"/>
</dbReference>
<feature type="compositionally biased region" description="Polar residues" evidence="1">
    <location>
        <begin position="41"/>
        <end position="63"/>
    </location>
</feature>
<keyword evidence="3" id="KW-1185">Reference proteome</keyword>
<organism evidence="2 3">
    <name type="scientific">Leishmania tarentolae</name>
    <name type="common">Sauroleishmania tarentolae</name>
    <dbReference type="NCBI Taxonomy" id="5689"/>
    <lineage>
        <taxon>Eukaryota</taxon>
        <taxon>Discoba</taxon>
        <taxon>Euglenozoa</taxon>
        <taxon>Kinetoplastea</taxon>
        <taxon>Metakinetoplastina</taxon>
        <taxon>Trypanosomatida</taxon>
        <taxon>Trypanosomatidae</taxon>
        <taxon>Leishmaniinae</taxon>
        <taxon>Leishmania</taxon>
        <taxon>lizard Leishmania</taxon>
    </lineage>
</organism>
<evidence type="ECO:0000313" key="3">
    <source>
        <dbReference type="Proteomes" id="UP000419144"/>
    </source>
</evidence>
<sequence length="1823" mass="191088">MPFFSLQRPSPSSPSDACGGRNSGAGCREKAEAPVERDVSTETVTTSCDSGSVKSSNHISRTAVTPPHSHGTKSSGAQLSLQSSSALSTAGLSDMVSLQAPAPGSERFDHLQQEQRQLVPQPQPQRHISTPLFLEMCNTTLPTSVAVSTSSTSAASVSMLPQAIADRPALTTAATETTADGFVWPLRGPPYEGVYLQPSTFRLGATHGDILWALYQSNGIVAEYIDSRTPAFPPVSRPANAVASQPATTRRFNAATCKVPAARGSRGNSHEDAASETHKVRRVITTATEQRSPFAAAATEIALCLSGAGSSTPSLVSFDYVITPAQLCTTSGRETAATMHADALTSPLAATAGSRIQEVVQGTSPYAKSYKTGIHSTMSALPPATGTTAATRGGGLPLKIEARTPAALSGSLAEERWQGSLHSTEDSPNDAASAFAVSEAEVQRRLHACAALVQRSLSAARRVGDMRKLRFYEPVPSSSGIPTAQGSIACALCGGTTGEGAQMATSSLWSGVQVALASMLVNEKASFIIGPADATMFSMPLDGTAYVRFATAAAAAVAEGKDLTSCVVTAPHRGAHKGFFPLPSYSRQRVRAFSELSVETRPHQLSGNKDCRGYHSISDASGCHCHSCRTHDSSDVLTAHASSPVTELQSSLAAAAASSRASPSDAPIERGSRVSMSIRKWRLWHVRAWGRRGSRADASSKRAVRKPISPSLPSSTPSAPPLKGNMMKTYPTGVRHHICSKRSSGVRLPSPNTLGNATTAAPTGQPVQSLQLRVQTPTSTLPGDDLAAYKIALHGGTEPVLVHLRLRERIPMLPLCSSRAQAPLLVSAEPLDAPMPPRLPGEAAPDAANSVGAVTAPSLGDGVAPRTSACPQKCCLSTGALLCLARTNAMLKGLVTPLHRLPRPHFIPDPAVAAKACPTRAHVTATTTPSPAACLSLSLAELMRGQLCRQRILSAGRAALCTALVLTMEAKVLGAQDRARCLPGHLPAAAGAAGGAVVVTGGSGLRQRQPRCPATSEASPNESEGRDGNTDDGDGDGSVADTVLTTPSSTMITETADASSGSATTVGGTTSTRYLWMPPLPLQDLVQQFIAHLHDYGLTEDARRATVDAVTMTSAAADAAKDDADSRNSELSRVLDTFTQYAHQMASVEFSVDVFDPIQDVYVPYVHPLRAAMARAPEVSDAGETASRRHAQGLSIMRGCIGCVLYPCWLDLALQARRHRCGSDIHVVTQGYPAEAEERLFMCSIFNNAADEALSASHQLQRAMTTYSEGEAAAPAHEDEAPSTGAADCPCATSSTATNASASVEASAPVAAAPFSASKRCTGRSCRGSETYDNTDRAELLSRRRLSRTAQSRNGCHSLQRYRLHLHACEPLLSPRQFFAVSRREGLAAARALLADASALLQYYYEVLDTLSATTSPARMSSPLSASSPSLGDFSELRLRAAVPSVLRRGASFEVRGQRSRQRLPYLLFGEEPAPLMAAAAARAQAMGARCTMSCGTNCDSESAERTSSAPSLVTSLNERTAIAETAAAQSCGVLQDGSDVSWGAAATPPIELLAAALMLAAPSAAGRATTLAARVPLALDRILLKALPKLHLAILVLTLGVREDEVVPTTLLQRVYGAWWTRAAATPVQGVSSAAAAAAAEAAAASTTAASITVSAASKGLGFRTLRRTRVSAAAGACDAVEEEDMRLFYHRYVYLGECFSSLAYLCAELPGLRLMGREACTMALFYLPRNAPLWALWGTLAYQLGNSSEARDNMRVAIALTTLEESAERGLATKAGHDSPLLLAPASSPAADVSCTLGDTVSELLHGGRAHLLQYARAFLD</sequence>
<dbReference type="VEuPathDB" id="TriTrypDB:LtaPh_0606800"/>